<accession>A0A0G1QWJ8</accession>
<dbReference type="GO" id="GO:0005737">
    <property type="term" value="C:cytoplasm"/>
    <property type="evidence" value="ECO:0007669"/>
    <property type="project" value="UniProtKB-SubCell"/>
</dbReference>
<dbReference type="GO" id="GO:0006434">
    <property type="term" value="P:seryl-tRNA aminoacylation"/>
    <property type="evidence" value="ECO:0007669"/>
    <property type="project" value="UniProtKB-UniRule"/>
</dbReference>
<dbReference type="Pfam" id="PF02403">
    <property type="entry name" value="Seryl_tRNA_N"/>
    <property type="match status" value="1"/>
</dbReference>
<dbReference type="AlphaFoldDB" id="A0A0G1QWJ8"/>
<dbReference type="GO" id="GO:0005524">
    <property type="term" value="F:ATP binding"/>
    <property type="evidence" value="ECO:0007669"/>
    <property type="project" value="UniProtKB-KW"/>
</dbReference>
<evidence type="ECO:0000256" key="4">
    <source>
        <dbReference type="ARBA" id="ARBA00012840"/>
    </source>
</evidence>
<organism evidence="18 19">
    <name type="scientific">Candidatus Nomurabacteria bacterium GW2011_GWA1_46_11</name>
    <dbReference type="NCBI Taxonomy" id="1618732"/>
    <lineage>
        <taxon>Bacteria</taxon>
        <taxon>Candidatus Nomuraibacteriota</taxon>
    </lineage>
</organism>
<dbReference type="SUPFAM" id="SSF46589">
    <property type="entry name" value="tRNA-binding arm"/>
    <property type="match status" value="1"/>
</dbReference>
<comment type="catalytic activity">
    <reaction evidence="13">
        <text>tRNA(Ser) + L-serine + ATP = L-seryl-tRNA(Ser) + AMP + diphosphate + H(+)</text>
        <dbReference type="Rhea" id="RHEA:12292"/>
        <dbReference type="Rhea" id="RHEA-COMP:9669"/>
        <dbReference type="Rhea" id="RHEA-COMP:9703"/>
        <dbReference type="ChEBI" id="CHEBI:15378"/>
        <dbReference type="ChEBI" id="CHEBI:30616"/>
        <dbReference type="ChEBI" id="CHEBI:33019"/>
        <dbReference type="ChEBI" id="CHEBI:33384"/>
        <dbReference type="ChEBI" id="CHEBI:78442"/>
        <dbReference type="ChEBI" id="CHEBI:78533"/>
        <dbReference type="ChEBI" id="CHEBI:456215"/>
        <dbReference type="EC" id="6.1.1.11"/>
    </reaction>
</comment>
<evidence type="ECO:0000256" key="16">
    <source>
        <dbReference type="PIRSR" id="PIRSR001529-2"/>
    </source>
</evidence>
<evidence type="ECO:0000256" key="11">
    <source>
        <dbReference type="ARBA" id="ARBA00039158"/>
    </source>
</evidence>
<protein>
    <recommendedName>
        <fullName evidence="11 14">Serine--tRNA ligase</fullName>
        <ecNumber evidence="4 14">6.1.1.11</ecNumber>
    </recommendedName>
</protein>
<dbReference type="EMBL" id="LCLS01000006">
    <property type="protein sequence ID" value="KKU22158.1"/>
    <property type="molecule type" value="Genomic_DNA"/>
</dbReference>
<evidence type="ECO:0000256" key="6">
    <source>
        <dbReference type="ARBA" id="ARBA00022598"/>
    </source>
</evidence>
<evidence type="ECO:0000256" key="13">
    <source>
        <dbReference type="ARBA" id="ARBA00048823"/>
    </source>
</evidence>
<dbReference type="NCBIfam" id="TIGR00414">
    <property type="entry name" value="serS"/>
    <property type="match status" value="1"/>
</dbReference>
<comment type="pathway">
    <text evidence="2">Aminoacyl-tRNA biosynthesis; selenocysteinyl-tRNA(Sec) biosynthesis; L-seryl-tRNA(Sec) from L-serine and tRNA(Sec): step 1/1.</text>
</comment>
<keyword evidence="9" id="KW-0648">Protein biosynthesis</keyword>
<keyword evidence="8 16" id="KW-0067">ATP-binding</keyword>
<proteinExistence type="inferred from homology"/>
<dbReference type="InterPro" id="IPR015866">
    <property type="entry name" value="Ser-tRNA-synth_1_N"/>
</dbReference>
<comment type="subcellular location">
    <subcellularLocation>
        <location evidence="1">Cytoplasm</location>
    </subcellularLocation>
</comment>
<dbReference type="PANTHER" id="PTHR43697">
    <property type="entry name" value="SERYL-TRNA SYNTHETASE"/>
    <property type="match status" value="1"/>
</dbReference>
<feature type="binding site" evidence="16">
    <location>
        <begin position="334"/>
        <end position="337"/>
    </location>
    <ligand>
        <name>ATP</name>
        <dbReference type="ChEBI" id="CHEBI:30616"/>
    </ligand>
</feature>
<evidence type="ECO:0000259" key="17">
    <source>
        <dbReference type="PROSITE" id="PS50862"/>
    </source>
</evidence>
<comment type="similarity">
    <text evidence="3">Belongs to the class-II aminoacyl-tRNA synthetase family. Type-1 seryl-tRNA synthetase subfamily.</text>
</comment>
<reference evidence="18 19" key="1">
    <citation type="journal article" date="2015" name="Nature">
        <title>rRNA introns, odd ribosomes, and small enigmatic genomes across a large radiation of phyla.</title>
        <authorList>
            <person name="Brown C.T."/>
            <person name="Hug L.A."/>
            <person name="Thomas B.C."/>
            <person name="Sharon I."/>
            <person name="Castelle C.J."/>
            <person name="Singh A."/>
            <person name="Wilkins M.J."/>
            <person name="Williams K.H."/>
            <person name="Banfield J.F."/>
        </authorList>
    </citation>
    <scope>NUCLEOTIDE SEQUENCE [LARGE SCALE GENOMIC DNA]</scope>
</reference>
<evidence type="ECO:0000256" key="5">
    <source>
        <dbReference type="ARBA" id="ARBA00022490"/>
    </source>
</evidence>
<evidence type="ECO:0000313" key="19">
    <source>
        <dbReference type="Proteomes" id="UP000034107"/>
    </source>
</evidence>
<dbReference type="Pfam" id="PF00587">
    <property type="entry name" value="tRNA-synt_2b"/>
    <property type="match status" value="1"/>
</dbReference>
<comment type="catalytic activity">
    <reaction evidence="12">
        <text>tRNA(Sec) + L-serine + ATP = L-seryl-tRNA(Sec) + AMP + diphosphate + H(+)</text>
        <dbReference type="Rhea" id="RHEA:42580"/>
        <dbReference type="Rhea" id="RHEA-COMP:9742"/>
        <dbReference type="Rhea" id="RHEA-COMP:10128"/>
        <dbReference type="ChEBI" id="CHEBI:15378"/>
        <dbReference type="ChEBI" id="CHEBI:30616"/>
        <dbReference type="ChEBI" id="CHEBI:33019"/>
        <dbReference type="ChEBI" id="CHEBI:33384"/>
        <dbReference type="ChEBI" id="CHEBI:78442"/>
        <dbReference type="ChEBI" id="CHEBI:78533"/>
        <dbReference type="ChEBI" id="CHEBI:456215"/>
        <dbReference type="EC" id="6.1.1.11"/>
    </reaction>
</comment>
<evidence type="ECO:0000256" key="14">
    <source>
        <dbReference type="NCBIfam" id="TIGR00414"/>
    </source>
</evidence>
<dbReference type="EC" id="6.1.1.11" evidence="4 14"/>
<dbReference type="InterPro" id="IPR045864">
    <property type="entry name" value="aa-tRNA-synth_II/BPL/LPL"/>
</dbReference>
<keyword evidence="10" id="KW-0030">Aminoacyl-tRNA synthetase</keyword>
<dbReference type="InterPro" id="IPR002317">
    <property type="entry name" value="Ser-tRNA-ligase_type_1"/>
</dbReference>
<feature type="binding site" evidence="15">
    <location>
        <position position="247"/>
    </location>
    <ligand>
        <name>L-serine</name>
        <dbReference type="ChEBI" id="CHEBI:33384"/>
    </ligand>
</feature>
<keyword evidence="7" id="KW-0547">Nucleotide-binding</keyword>
<evidence type="ECO:0000256" key="8">
    <source>
        <dbReference type="ARBA" id="ARBA00022840"/>
    </source>
</evidence>
<feature type="binding site" evidence="15">
    <location>
        <position position="216"/>
    </location>
    <ligand>
        <name>L-serine</name>
        <dbReference type="ChEBI" id="CHEBI:33384"/>
    </ligand>
</feature>
<keyword evidence="5" id="KW-0963">Cytoplasm</keyword>
<dbReference type="SUPFAM" id="SSF55681">
    <property type="entry name" value="Class II aaRS and biotin synthetases"/>
    <property type="match status" value="1"/>
</dbReference>
<evidence type="ECO:0000256" key="15">
    <source>
        <dbReference type="PIRSR" id="PIRSR001529-1"/>
    </source>
</evidence>
<feature type="binding site" evidence="16">
    <location>
        <begin position="247"/>
        <end position="249"/>
    </location>
    <ligand>
        <name>ATP</name>
        <dbReference type="ChEBI" id="CHEBI:30616"/>
    </ligand>
</feature>
<evidence type="ECO:0000256" key="10">
    <source>
        <dbReference type="ARBA" id="ARBA00023146"/>
    </source>
</evidence>
<dbReference type="PANTHER" id="PTHR43697:SF1">
    <property type="entry name" value="SERINE--TRNA LIGASE"/>
    <property type="match status" value="1"/>
</dbReference>
<dbReference type="InterPro" id="IPR006195">
    <property type="entry name" value="aa-tRNA-synth_II"/>
</dbReference>
<gene>
    <name evidence="18" type="ORF">UX31_C0006G0070</name>
</gene>
<feature type="binding site" evidence="16">
    <location>
        <begin position="263"/>
        <end position="266"/>
    </location>
    <ligand>
        <name>ATP</name>
        <dbReference type="ChEBI" id="CHEBI:30616"/>
    </ligand>
</feature>
<dbReference type="CDD" id="cd00770">
    <property type="entry name" value="SerRS_core"/>
    <property type="match status" value="1"/>
</dbReference>
<feature type="binding site" evidence="15">
    <location>
        <position position="270"/>
    </location>
    <ligand>
        <name>L-serine</name>
        <dbReference type="ChEBI" id="CHEBI:33384"/>
    </ligand>
</feature>
<evidence type="ECO:0000256" key="1">
    <source>
        <dbReference type="ARBA" id="ARBA00004496"/>
    </source>
</evidence>
<evidence type="ECO:0000256" key="2">
    <source>
        <dbReference type="ARBA" id="ARBA00005045"/>
    </source>
</evidence>
<dbReference type="InterPro" id="IPR042103">
    <property type="entry name" value="SerRS_1_N_sf"/>
</dbReference>
<dbReference type="Proteomes" id="UP000034107">
    <property type="component" value="Unassembled WGS sequence"/>
</dbReference>
<dbReference type="GO" id="GO:0004828">
    <property type="term" value="F:serine-tRNA ligase activity"/>
    <property type="evidence" value="ECO:0007669"/>
    <property type="project" value="UniProtKB-UniRule"/>
</dbReference>
<feature type="binding site" evidence="15">
    <location>
        <position position="366"/>
    </location>
    <ligand>
        <name>L-serine</name>
        <dbReference type="ChEBI" id="CHEBI:33384"/>
    </ligand>
</feature>
<dbReference type="InterPro" id="IPR033729">
    <property type="entry name" value="SerRS_core"/>
</dbReference>
<dbReference type="PATRIC" id="fig|1618732.3.peg.330"/>
<dbReference type="Gene3D" id="1.10.287.40">
    <property type="entry name" value="Serine-tRNA synthetase, tRNA binding domain"/>
    <property type="match status" value="1"/>
</dbReference>
<name>A0A0G1QWJ8_9BACT</name>
<dbReference type="PRINTS" id="PR00981">
    <property type="entry name" value="TRNASYNTHSER"/>
</dbReference>
<feature type="domain" description="Aminoacyl-transfer RNA synthetases class-II family profile" evidence="17">
    <location>
        <begin position="158"/>
        <end position="393"/>
    </location>
</feature>
<evidence type="ECO:0000256" key="9">
    <source>
        <dbReference type="ARBA" id="ARBA00022917"/>
    </source>
</evidence>
<dbReference type="InterPro" id="IPR010978">
    <property type="entry name" value="tRNA-bd_arm"/>
</dbReference>
<dbReference type="Gene3D" id="3.30.930.10">
    <property type="entry name" value="Bira Bifunctional Protein, Domain 2"/>
    <property type="match status" value="1"/>
</dbReference>
<dbReference type="PROSITE" id="PS50862">
    <property type="entry name" value="AA_TRNA_LIGASE_II"/>
    <property type="match status" value="1"/>
</dbReference>
<feature type="site" description="Important for serine binding" evidence="15">
    <location>
        <position position="368"/>
    </location>
</feature>
<keyword evidence="6 18" id="KW-0436">Ligase</keyword>
<evidence type="ECO:0000256" key="3">
    <source>
        <dbReference type="ARBA" id="ARBA00010728"/>
    </source>
</evidence>
<dbReference type="InterPro" id="IPR002314">
    <property type="entry name" value="aa-tRNA-synt_IIb"/>
</dbReference>
<evidence type="ECO:0000313" key="18">
    <source>
        <dbReference type="EMBL" id="KKU22158.1"/>
    </source>
</evidence>
<sequence>MLNPNVIRENPDLVKRGISNRGGNPSLVDDFLKADSDWRELTGKIEELRARKNKLGKDDQEQARKIKEETKGLEVELKPLNERRETALLLIPNVPEERAPVGRDESGNVVLREVGKVPQFKFEPKDYLALAGAGIDIERAGKVSGTRFGYILGDLPLLEFALVRFVFEKLGKHGFVPIVPPVLIKPEPMIGMGKNKFIADGDAFFIEKDNLYLVGTAEDTIGSMYMGETLEEKALPLRFAGFSTAFRREAGSYGKDTKGILRVHQFDKVEMFSFTKPEDSIEENDFLLKMQEEIMQALNLPYRVVHISTGDMGFSASNQFDVETWIPSEGKYRETHSCSNTTDFQSRGLNIKYKNGKGGGYVHTLNATAVAIGRTLMAILENNQNSKGKVAIPKVLQKYVGKKEIEKPQLP</sequence>
<evidence type="ECO:0000256" key="12">
    <source>
        <dbReference type="ARBA" id="ARBA00047929"/>
    </source>
</evidence>
<comment type="caution">
    <text evidence="18">The sequence shown here is derived from an EMBL/GenBank/DDBJ whole genome shotgun (WGS) entry which is preliminary data.</text>
</comment>
<dbReference type="PIRSF" id="PIRSF001529">
    <property type="entry name" value="Ser-tRNA-synth_IIa"/>
    <property type="match status" value="1"/>
</dbReference>
<evidence type="ECO:0000256" key="7">
    <source>
        <dbReference type="ARBA" id="ARBA00022741"/>
    </source>
</evidence>